<dbReference type="PROSITE" id="PS00475">
    <property type="entry name" value="RIBOSOMAL_L15"/>
    <property type="match status" value="1"/>
</dbReference>
<keyword evidence="3 4" id="KW-0687">Ribonucleoprotein</keyword>
<dbReference type="AlphaFoldDB" id="A0A2M7ASA3"/>
<evidence type="ECO:0000256" key="2">
    <source>
        <dbReference type="ARBA" id="ARBA00022980"/>
    </source>
</evidence>
<evidence type="ECO:0000313" key="8">
    <source>
        <dbReference type="EMBL" id="PIU73509.1"/>
    </source>
</evidence>
<comment type="caution">
    <text evidence="8">The sequence shown here is derived from an EMBL/GenBank/DDBJ whole genome shotgun (WGS) entry which is preliminary data.</text>
</comment>
<dbReference type="Proteomes" id="UP000231407">
    <property type="component" value="Unassembled WGS sequence"/>
</dbReference>
<keyword evidence="2 4" id="KW-0689">Ribosomal protein</keyword>
<evidence type="ECO:0000256" key="3">
    <source>
        <dbReference type="ARBA" id="ARBA00023274"/>
    </source>
</evidence>
<dbReference type="Pfam" id="PF00828">
    <property type="entry name" value="Ribosomal_L27A"/>
    <property type="match status" value="1"/>
</dbReference>
<proteinExistence type="inferred from homology"/>
<dbReference type="HAMAP" id="MF_01341">
    <property type="entry name" value="Ribosomal_uL15"/>
    <property type="match status" value="1"/>
</dbReference>
<dbReference type="PANTHER" id="PTHR12934">
    <property type="entry name" value="50S RIBOSOMAL PROTEIN L15"/>
    <property type="match status" value="1"/>
</dbReference>
<dbReference type="EMBL" id="PEWA01000023">
    <property type="protein sequence ID" value="PIU73509.1"/>
    <property type="molecule type" value="Genomic_DNA"/>
</dbReference>
<dbReference type="GO" id="GO:0003735">
    <property type="term" value="F:structural constituent of ribosome"/>
    <property type="evidence" value="ECO:0007669"/>
    <property type="project" value="InterPro"/>
</dbReference>
<accession>A0A2M7ASA3</accession>
<organism evidence="8 9">
    <name type="scientific">Candidatus Shapirobacteria bacterium CG06_land_8_20_14_3_00_40_12</name>
    <dbReference type="NCBI Taxonomy" id="1974881"/>
    <lineage>
        <taxon>Bacteria</taxon>
        <taxon>Candidatus Shapironibacteriota</taxon>
    </lineage>
</organism>
<comment type="similarity">
    <text evidence="1 4 5">Belongs to the universal ribosomal protein uL15 family.</text>
</comment>
<dbReference type="InterPro" id="IPR021131">
    <property type="entry name" value="Ribosomal_uL15/eL18"/>
</dbReference>
<keyword evidence="4" id="KW-0694">RNA-binding</keyword>
<comment type="function">
    <text evidence="4">Binds to the 23S rRNA.</text>
</comment>
<gene>
    <name evidence="4 8" type="primary">rplO</name>
    <name evidence="8" type="ORF">COS78_01900</name>
</gene>
<dbReference type="PANTHER" id="PTHR12934:SF11">
    <property type="entry name" value="LARGE RIBOSOMAL SUBUNIT PROTEIN UL15M"/>
    <property type="match status" value="1"/>
</dbReference>
<evidence type="ECO:0000259" key="7">
    <source>
        <dbReference type="Pfam" id="PF00828"/>
    </source>
</evidence>
<comment type="subunit">
    <text evidence="4">Part of the 50S ribosomal subunit.</text>
</comment>
<evidence type="ECO:0000256" key="6">
    <source>
        <dbReference type="SAM" id="MobiDB-lite"/>
    </source>
</evidence>
<evidence type="ECO:0000313" key="9">
    <source>
        <dbReference type="Proteomes" id="UP000231407"/>
    </source>
</evidence>
<dbReference type="GO" id="GO:0006412">
    <property type="term" value="P:translation"/>
    <property type="evidence" value="ECO:0007669"/>
    <property type="project" value="UniProtKB-UniRule"/>
</dbReference>
<dbReference type="InterPro" id="IPR005749">
    <property type="entry name" value="Ribosomal_uL15_bac-type"/>
</dbReference>
<dbReference type="InterPro" id="IPR001196">
    <property type="entry name" value="Ribosomal_uL15_CS"/>
</dbReference>
<evidence type="ECO:0000256" key="5">
    <source>
        <dbReference type="RuleBase" id="RU003888"/>
    </source>
</evidence>
<reference evidence="9" key="1">
    <citation type="submission" date="2017-09" db="EMBL/GenBank/DDBJ databases">
        <title>Depth-based differentiation of microbial function through sediment-hosted aquifers and enrichment of novel symbionts in the deep terrestrial subsurface.</title>
        <authorList>
            <person name="Probst A.J."/>
            <person name="Ladd B."/>
            <person name="Jarett J.K."/>
            <person name="Geller-Mcgrath D.E."/>
            <person name="Sieber C.M.K."/>
            <person name="Emerson J.B."/>
            <person name="Anantharaman K."/>
            <person name="Thomas B.C."/>
            <person name="Malmstrom R."/>
            <person name="Stieglmeier M."/>
            <person name="Klingl A."/>
            <person name="Woyke T."/>
            <person name="Ryan C.M."/>
            <person name="Banfield J.F."/>
        </authorList>
    </citation>
    <scope>NUCLEOTIDE SEQUENCE [LARGE SCALE GENOMIC DNA]</scope>
</reference>
<evidence type="ECO:0000256" key="4">
    <source>
        <dbReference type="HAMAP-Rule" id="MF_01341"/>
    </source>
</evidence>
<protein>
    <recommendedName>
        <fullName evidence="4">Large ribosomal subunit protein uL15</fullName>
    </recommendedName>
</protein>
<dbReference type="InterPro" id="IPR030878">
    <property type="entry name" value="Ribosomal_uL15"/>
</dbReference>
<name>A0A2M7ASA3_9BACT</name>
<dbReference type="InterPro" id="IPR036227">
    <property type="entry name" value="Ribosomal_uL15/eL18_sf"/>
</dbReference>
<feature type="region of interest" description="Disordered" evidence="6">
    <location>
        <begin position="13"/>
        <end position="41"/>
    </location>
</feature>
<sequence>MNILSHLKPIVSKSAKRRGRGIGSGVGGHTTGRGAKGDKVRGSTKLTFDGTKIKKSWIKRLPFLRGKHRTNALNKFQTITLSQIEKVYKSGDTVTLKNIFEKFPRLDARMYKLGVKILSTGTLQKKLTFQNIKMTESATKKVNAAGGKIEG</sequence>
<keyword evidence="4" id="KW-0699">rRNA-binding</keyword>
<evidence type="ECO:0000256" key="1">
    <source>
        <dbReference type="ARBA" id="ARBA00007320"/>
    </source>
</evidence>
<dbReference type="GO" id="GO:0015934">
    <property type="term" value="C:large ribosomal subunit"/>
    <property type="evidence" value="ECO:0007669"/>
    <property type="project" value="InterPro"/>
</dbReference>
<feature type="domain" description="Large ribosomal subunit protein uL15/eL18" evidence="7">
    <location>
        <begin position="79"/>
        <end position="150"/>
    </location>
</feature>
<dbReference type="GO" id="GO:0019843">
    <property type="term" value="F:rRNA binding"/>
    <property type="evidence" value="ECO:0007669"/>
    <property type="project" value="UniProtKB-UniRule"/>
</dbReference>
<feature type="compositionally biased region" description="Gly residues" evidence="6">
    <location>
        <begin position="21"/>
        <end position="31"/>
    </location>
</feature>
<dbReference type="Gene3D" id="3.100.10.10">
    <property type="match status" value="1"/>
</dbReference>
<dbReference type="SUPFAM" id="SSF52080">
    <property type="entry name" value="Ribosomal proteins L15p and L18e"/>
    <property type="match status" value="1"/>
</dbReference>